<dbReference type="OrthoDB" id="245568at2"/>
<dbReference type="Gene3D" id="3.40.190.10">
    <property type="entry name" value="Periplasmic binding protein-like II"/>
    <property type="match status" value="2"/>
</dbReference>
<dbReference type="RefSeq" id="WP_008939645.1">
    <property type="nucleotide sequence ID" value="NZ_APAT01000018.1"/>
</dbReference>
<dbReference type="PANTHER" id="PTHR35936:SF25">
    <property type="entry name" value="ABC TRANSPORTER SUBSTRATE-BINDING PROTEIN"/>
    <property type="match status" value="1"/>
</dbReference>
<feature type="domain" description="Solute-binding protein family 3/N-terminal" evidence="4">
    <location>
        <begin position="52"/>
        <end position="275"/>
    </location>
</feature>
<comment type="similarity">
    <text evidence="1">Belongs to the bacterial solute-binding protein 3 family.</text>
</comment>
<proteinExistence type="inferred from homology"/>
<feature type="chain" id="PRO_5004081463" evidence="3">
    <location>
        <begin position="20"/>
        <end position="282"/>
    </location>
</feature>
<keyword evidence="2 3" id="KW-0732">Signal</keyword>
<dbReference type="PANTHER" id="PTHR35936">
    <property type="entry name" value="MEMBRANE-BOUND LYTIC MUREIN TRANSGLYCOSYLASE F"/>
    <property type="match status" value="1"/>
</dbReference>
<dbReference type="AlphaFoldDB" id="M7DBQ8"/>
<evidence type="ECO:0000256" key="3">
    <source>
        <dbReference type="SAM" id="SignalP"/>
    </source>
</evidence>
<organism evidence="5 6">
    <name type="scientific">Marinobacter santoriniensis NKSG1</name>
    <dbReference type="NCBI Taxonomy" id="1288826"/>
    <lineage>
        <taxon>Bacteria</taxon>
        <taxon>Pseudomonadati</taxon>
        <taxon>Pseudomonadota</taxon>
        <taxon>Gammaproteobacteria</taxon>
        <taxon>Pseudomonadales</taxon>
        <taxon>Marinobacteraceae</taxon>
        <taxon>Marinobacter</taxon>
    </lineage>
</organism>
<feature type="signal peptide" evidence="3">
    <location>
        <begin position="1"/>
        <end position="19"/>
    </location>
</feature>
<gene>
    <name evidence="5" type="ORF">MSNKSG1_12562</name>
</gene>
<sequence length="282" mass="30995">MFKPLVLFLLLLCTACSPKDPPAAVPETPESDTALAAPAANAAETPDSLVVLAADPWCPHNCEAGSEAEGYMVDIAREAFARVGVTVQYINMSWARALYQAEAGDVDGVIGAFTGDAPGFLFPTEPAGYSRIELFTHPDSTWMYTGTGSLRDQTLLAINGYSYSPDLDAYIKAHQDEPERILILSGPSPLNRAIQLVWERRTDVFPEDREVMNWTMRERPAETRLRSAGPLYESPIYVAFSPHKATAQKRAEQLSEGIRALKASGRFDQIVARYGIEPSELR</sequence>
<name>M7DBQ8_9GAMM</name>
<dbReference type="PATRIC" id="fig|1288826.3.peg.2489"/>
<accession>M7DBQ8</accession>
<dbReference type="PROSITE" id="PS00430">
    <property type="entry name" value="TONB_DEPENDENT_REC_1"/>
    <property type="match status" value="1"/>
</dbReference>
<dbReference type="SUPFAM" id="SSF53850">
    <property type="entry name" value="Periplasmic binding protein-like II"/>
    <property type="match status" value="1"/>
</dbReference>
<keyword evidence="6" id="KW-1185">Reference proteome</keyword>
<reference evidence="5 6" key="1">
    <citation type="journal article" date="2013" name="Genome Announc.">
        <title>Genome Sequence of Hydrothermal Arsenic-Respiring Bacterium Marinobacter santoriniensis NKSG1T.</title>
        <authorList>
            <person name="Handley K.M."/>
            <person name="Upton M."/>
            <person name="Beatson S.A."/>
            <person name="Hery M."/>
            <person name="Lloyd J.R."/>
        </authorList>
    </citation>
    <scope>NUCLEOTIDE SEQUENCE [LARGE SCALE GENOMIC DNA]</scope>
    <source>
        <strain evidence="5 6">NKSG1</strain>
    </source>
</reference>
<dbReference type="EMBL" id="APAT01000018">
    <property type="protein sequence ID" value="EMP55102.1"/>
    <property type="molecule type" value="Genomic_DNA"/>
</dbReference>
<evidence type="ECO:0000313" key="5">
    <source>
        <dbReference type="EMBL" id="EMP55102.1"/>
    </source>
</evidence>
<dbReference type="Pfam" id="PF00497">
    <property type="entry name" value="SBP_bac_3"/>
    <property type="match status" value="1"/>
</dbReference>
<dbReference type="InterPro" id="IPR001638">
    <property type="entry name" value="Solute-binding_3/MltF_N"/>
</dbReference>
<comment type="caution">
    <text evidence="5">The sequence shown here is derived from an EMBL/GenBank/DDBJ whole genome shotgun (WGS) entry which is preliminary data.</text>
</comment>
<dbReference type="STRING" id="1288826.MSNKSG1_12562"/>
<evidence type="ECO:0000256" key="2">
    <source>
        <dbReference type="ARBA" id="ARBA00022729"/>
    </source>
</evidence>
<dbReference type="eggNOG" id="COG0834">
    <property type="taxonomic scope" value="Bacteria"/>
</dbReference>
<dbReference type="InterPro" id="IPR010916">
    <property type="entry name" value="TonB_box_CS"/>
</dbReference>
<dbReference type="Proteomes" id="UP000011960">
    <property type="component" value="Unassembled WGS sequence"/>
</dbReference>
<evidence type="ECO:0000256" key="1">
    <source>
        <dbReference type="ARBA" id="ARBA00010333"/>
    </source>
</evidence>
<evidence type="ECO:0000259" key="4">
    <source>
        <dbReference type="Pfam" id="PF00497"/>
    </source>
</evidence>
<protein>
    <submittedName>
        <fullName evidence="5">ABC transporter, periplasmic domain protein</fullName>
    </submittedName>
</protein>
<evidence type="ECO:0000313" key="6">
    <source>
        <dbReference type="Proteomes" id="UP000011960"/>
    </source>
</evidence>